<dbReference type="Proteomes" id="UP000789396">
    <property type="component" value="Unassembled WGS sequence"/>
</dbReference>
<evidence type="ECO:0000313" key="1">
    <source>
        <dbReference type="EMBL" id="CAG8685515.1"/>
    </source>
</evidence>
<accession>A0A9N9ER04</accession>
<evidence type="ECO:0000313" key="2">
    <source>
        <dbReference type="Proteomes" id="UP000789396"/>
    </source>
</evidence>
<dbReference type="AlphaFoldDB" id="A0A9N9ER04"/>
<dbReference type="OrthoDB" id="2412924at2759"/>
<name>A0A9N9ER04_9GLOM</name>
<protein>
    <submittedName>
        <fullName evidence="1">4393_t:CDS:1</fullName>
    </submittedName>
</protein>
<keyword evidence="2" id="KW-1185">Reference proteome</keyword>
<proteinExistence type="predicted"/>
<sequence length="92" mass="10612">MDLEIYINYPEEEVTTGGNIFINSIVEDSNLNDNNSKEDKDDSREISLIIHYKALNAVKVLEQYLMQQDLSDKARLDHDQALLNLQKTIKKS</sequence>
<dbReference type="EMBL" id="CAJVPZ010018242">
    <property type="protein sequence ID" value="CAG8685515.1"/>
    <property type="molecule type" value="Genomic_DNA"/>
</dbReference>
<gene>
    <name evidence="1" type="ORF">RFULGI_LOCUS9797</name>
</gene>
<reference evidence="1" key="1">
    <citation type="submission" date="2021-06" db="EMBL/GenBank/DDBJ databases">
        <authorList>
            <person name="Kallberg Y."/>
            <person name="Tangrot J."/>
            <person name="Rosling A."/>
        </authorList>
    </citation>
    <scope>NUCLEOTIDE SEQUENCE</scope>
    <source>
        <strain evidence="1">IN212</strain>
    </source>
</reference>
<organism evidence="1 2">
    <name type="scientific">Racocetra fulgida</name>
    <dbReference type="NCBI Taxonomy" id="60492"/>
    <lineage>
        <taxon>Eukaryota</taxon>
        <taxon>Fungi</taxon>
        <taxon>Fungi incertae sedis</taxon>
        <taxon>Mucoromycota</taxon>
        <taxon>Glomeromycotina</taxon>
        <taxon>Glomeromycetes</taxon>
        <taxon>Diversisporales</taxon>
        <taxon>Gigasporaceae</taxon>
        <taxon>Racocetra</taxon>
    </lineage>
</organism>
<comment type="caution">
    <text evidence="1">The sequence shown here is derived from an EMBL/GenBank/DDBJ whole genome shotgun (WGS) entry which is preliminary data.</text>
</comment>